<dbReference type="PROSITE" id="PS51898">
    <property type="entry name" value="TYR_RECOMBINASE"/>
    <property type="match status" value="1"/>
</dbReference>
<dbReference type="EMBL" id="AP026866">
    <property type="protein sequence ID" value="BDS05807.1"/>
    <property type="molecule type" value="Genomic_DNA"/>
</dbReference>
<dbReference type="InterPro" id="IPR013762">
    <property type="entry name" value="Integrase-like_cat_sf"/>
</dbReference>
<evidence type="ECO:0000259" key="11">
    <source>
        <dbReference type="PROSITE" id="PS51900"/>
    </source>
</evidence>
<keyword evidence="6 9" id="KW-0238">DNA-binding</keyword>
<dbReference type="InterPro" id="IPR023009">
    <property type="entry name" value="Tyrosine_recombinase_XerC/XerD"/>
</dbReference>
<keyword evidence="2 9" id="KW-0963">Cytoplasm</keyword>
<keyword evidence="5 9" id="KW-0229">DNA integration</keyword>
<feature type="active site" evidence="9">
    <location>
        <position position="241"/>
    </location>
</feature>
<dbReference type="NCBIfam" id="NF001399">
    <property type="entry name" value="PRK00283.1"/>
    <property type="match status" value="1"/>
</dbReference>
<dbReference type="Gene3D" id="1.10.150.130">
    <property type="match status" value="1"/>
</dbReference>
<feature type="active site" evidence="9">
    <location>
        <position position="170"/>
    </location>
</feature>
<keyword evidence="7 9" id="KW-0233">DNA recombination</keyword>
<evidence type="ECO:0000256" key="8">
    <source>
        <dbReference type="ARBA" id="ARBA00023306"/>
    </source>
</evidence>
<comment type="similarity">
    <text evidence="9">Belongs to the 'phage' integrase family. XerC subfamily.</text>
</comment>
<dbReference type="InterPro" id="IPR044068">
    <property type="entry name" value="CB"/>
</dbReference>
<evidence type="ECO:0000256" key="9">
    <source>
        <dbReference type="HAMAP-Rule" id="MF_01808"/>
    </source>
</evidence>
<evidence type="ECO:0000256" key="2">
    <source>
        <dbReference type="ARBA" id="ARBA00022490"/>
    </source>
</evidence>
<evidence type="ECO:0000256" key="3">
    <source>
        <dbReference type="ARBA" id="ARBA00022618"/>
    </source>
</evidence>
<dbReference type="InterPro" id="IPR004107">
    <property type="entry name" value="Integrase_SAM-like_N"/>
</dbReference>
<dbReference type="PROSITE" id="PS51900">
    <property type="entry name" value="CB"/>
    <property type="match status" value="1"/>
</dbReference>
<sequence>MTSQIDHFLLYIATERGLSTAYQLSVRQSLDALAAWTETKKVTSWDDIGTADLSTFLAQQKDGGMSASSLRITMVHLKIFFRFLVARKVTVADPAEPLLPPRGDLHLPETLNEQHVATLLESVDVGKPLGKRDRAILELFYASGLRLSELCGARLENLDLDEHFIRVTGKGNKTRLVPVGGRACEAVADYLKNERPGLVKKKTSSWIFLSVRGGALSPERVREIVKQRAKAAGLNQTVYPHLLRHSFATHLLQNGADLRVIQDMLGHADIATTQIYTHVDQKGLKSVHQKFHPRG</sequence>
<dbReference type="GO" id="GO:0007059">
    <property type="term" value="P:chromosome segregation"/>
    <property type="evidence" value="ECO:0007669"/>
    <property type="project" value="UniProtKB-UniRule"/>
</dbReference>
<comment type="function">
    <text evidence="9">Site-specific tyrosine recombinase, which acts by catalyzing the cutting and rejoining of the recombining DNA molecules. The XerC-XerD complex is essential to convert dimers of the bacterial chromosome into monomers to permit their segregation at cell division. It also contributes to the segregational stability of plasmids.</text>
</comment>
<dbReference type="KEGG" id="osu:NT6N_08470"/>
<dbReference type="PANTHER" id="PTHR30349">
    <property type="entry name" value="PHAGE INTEGRASE-RELATED"/>
    <property type="match status" value="1"/>
</dbReference>
<feature type="domain" description="Tyr recombinase" evidence="10">
    <location>
        <begin position="106"/>
        <end position="289"/>
    </location>
</feature>
<dbReference type="AlphaFoldDB" id="A0AAT9FIN7"/>
<dbReference type="Pfam" id="PF00589">
    <property type="entry name" value="Phage_integrase"/>
    <property type="match status" value="1"/>
</dbReference>
<evidence type="ECO:0000313" key="12">
    <source>
        <dbReference type="EMBL" id="BDS05807.1"/>
    </source>
</evidence>
<dbReference type="SUPFAM" id="SSF47823">
    <property type="entry name" value="lambda integrase-like, N-terminal domain"/>
    <property type="match status" value="1"/>
</dbReference>
<protein>
    <recommendedName>
        <fullName evidence="9">Tyrosine recombinase XerC</fullName>
    </recommendedName>
</protein>
<feature type="active site" evidence="9">
    <location>
        <position position="146"/>
    </location>
</feature>
<dbReference type="GO" id="GO:0003677">
    <property type="term" value="F:DNA binding"/>
    <property type="evidence" value="ECO:0007669"/>
    <property type="project" value="UniProtKB-UniRule"/>
</dbReference>
<reference evidence="12" key="1">
    <citation type="submission" date="2024-07" db="EMBL/GenBank/DDBJ databases">
        <title>Complete genome sequence of Verrucomicrobiaceae bacterium NT6N.</title>
        <authorList>
            <person name="Huang C."/>
            <person name="Takami H."/>
            <person name="Hamasaki K."/>
        </authorList>
    </citation>
    <scope>NUCLEOTIDE SEQUENCE</scope>
    <source>
        <strain evidence="12">NT6N</strain>
    </source>
</reference>
<dbReference type="GO" id="GO:0051301">
    <property type="term" value="P:cell division"/>
    <property type="evidence" value="ECO:0007669"/>
    <property type="project" value="UniProtKB-KW"/>
</dbReference>
<dbReference type="InterPro" id="IPR011010">
    <property type="entry name" value="DNA_brk_join_enz"/>
</dbReference>
<feature type="active site" evidence="9">
    <location>
        <position position="244"/>
    </location>
</feature>
<feature type="domain" description="Core-binding (CB)" evidence="11">
    <location>
        <begin position="1"/>
        <end position="85"/>
    </location>
</feature>
<organism evidence="12">
    <name type="scientific">Oceaniferula spumae</name>
    <dbReference type="NCBI Taxonomy" id="2979115"/>
    <lineage>
        <taxon>Bacteria</taxon>
        <taxon>Pseudomonadati</taxon>
        <taxon>Verrucomicrobiota</taxon>
        <taxon>Verrucomicrobiia</taxon>
        <taxon>Verrucomicrobiales</taxon>
        <taxon>Verrucomicrobiaceae</taxon>
        <taxon>Oceaniferula</taxon>
    </lineage>
</organism>
<dbReference type="InterPro" id="IPR010998">
    <property type="entry name" value="Integrase_recombinase_N"/>
</dbReference>
<dbReference type="HAMAP" id="MF_01808">
    <property type="entry name" value="Recomb_XerC_XerD"/>
    <property type="match status" value="1"/>
</dbReference>
<feature type="active site" description="O-(3'-phospho-DNA)-tyrosine intermediate" evidence="9">
    <location>
        <position position="276"/>
    </location>
</feature>
<proteinExistence type="inferred from homology"/>
<dbReference type="InterPro" id="IPR050090">
    <property type="entry name" value="Tyrosine_recombinase_XerCD"/>
</dbReference>
<evidence type="ECO:0000256" key="5">
    <source>
        <dbReference type="ARBA" id="ARBA00022908"/>
    </source>
</evidence>
<dbReference type="GO" id="GO:0009037">
    <property type="term" value="F:tyrosine-based site-specific recombinase activity"/>
    <property type="evidence" value="ECO:0007669"/>
    <property type="project" value="UniProtKB-UniRule"/>
</dbReference>
<accession>A0AAT9FIN7</accession>
<dbReference type="Pfam" id="PF02899">
    <property type="entry name" value="Phage_int_SAM_1"/>
    <property type="match status" value="1"/>
</dbReference>
<keyword evidence="4 9" id="KW-0159">Chromosome partition</keyword>
<dbReference type="PANTHER" id="PTHR30349:SF81">
    <property type="entry name" value="TYROSINE RECOMBINASE XERC"/>
    <property type="match status" value="1"/>
</dbReference>
<comment type="subcellular location">
    <subcellularLocation>
        <location evidence="1 9">Cytoplasm</location>
    </subcellularLocation>
</comment>
<dbReference type="CDD" id="cd00798">
    <property type="entry name" value="INT_XerDC_C"/>
    <property type="match status" value="1"/>
</dbReference>
<comment type="subunit">
    <text evidence="9">Forms a cyclic heterotetrameric complex composed of two molecules of XerC and two molecules of XerD.</text>
</comment>
<evidence type="ECO:0000256" key="1">
    <source>
        <dbReference type="ARBA" id="ARBA00004496"/>
    </source>
</evidence>
<keyword evidence="8 9" id="KW-0131">Cell cycle</keyword>
<evidence type="ECO:0000259" key="10">
    <source>
        <dbReference type="PROSITE" id="PS51898"/>
    </source>
</evidence>
<evidence type="ECO:0000256" key="7">
    <source>
        <dbReference type="ARBA" id="ARBA00023172"/>
    </source>
</evidence>
<gene>
    <name evidence="12" type="primary">xerD_1</name>
    <name evidence="9" type="synonym">xerC</name>
    <name evidence="12" type="ORF">NT6N_08470</name>
</gene>
<dbReference type="InterPro" id="IPR002104">
    <property type="entry name" value="Integrase_catalytic"/>
</dbReference>
<dbReference type="GO" id="GO:0005737">
    <property type="term" value="C:cytoplasm"/>
    <property type="evidence" value="ECO:0007669"/>
    <property type="project" value="UniProtKB-SubCell"/>
</dbReference>
<feature type="active site" evidence="9">
    <location>
        <position position="267"/>
    </location>
</feature>
<evidence type="ECO:0000256" key="4">
    <source>
        <dbReference type="ARBA" id="ARBA00022829"/>
    </source>
</evidence>
<name>A0AAT9FIN7_9BACT</name>
<keyword evidence="3 9" id="KW-0132">Cell division</keyword>
<dbReference type="SUPFAM" id="SSF56349">
    <property type="entry name" value="DNA breaking-rejoining enzymes"/>
    <property type="match status" value="1"/>
</dbReference>
<dbReference type="Gene3D" id="1.10.443.10">
    <property type="entry name" value="Intergrase catalytic core"/>
    <property type="match status" value="1"/>
</dbReference>
<evidence type="ECO:0000256" key="6">
    <source>
        <dbReference type="ARBA" id="ARBA00023125"/>
    </source>
</evidence>
<dbReference type="GO" id="GO:0006313">
    <property type="term" value="P:DNA transposition"/>
    <property type="evidence" value="ECO:0007669"/>
    <property type="project" value="UniProtKB-UniRule"/>
</dbReference>